<name>A0A8J5XDM9_DIALT</name>
<dbReference type="Pfam" id="PF11833">
    <property type="entry name" value="CPP1-like"/>
    <property type="match status" value="1"/>
</dbReference>
<evidence type="ECO:0000256" key="2">
    <source>
        <dbReference type="SAM" id="SignalP"/>
    </source>
</evidence>
<evidence type="ECO:0000313" key="4">
    <source>
        <dbReference type="Proteomes" id="UP000751190"/>
    </source>
</evidence>
<protein>
    <recommendedName>
        <fullName evidence="5">J domain-containing protein</fullName>
    </recommendedName>
</protein>
<evidence type="ECO:0000313" key="3">
    <source>
        <dbReference type="EMBL" id="KAG8461787.1"/>
    </source>
</evidence>
<keyword evidence="4" id="KW-1185">Reference proteome</keyword>
<feature type="transmembrane region" description="Helical" evidence="1">
    <location>
        <begin position="151"/>
        <end position="184"/>
    </location>
</feature>
<feature type="transmembrane region" description="Helical" evidence="1">
    <location>
        <begin position="205"/>
        <end position="230"/>
    </location>
</feature>
<evidence type="ECO:0008006" key="5">
    <source>
        <dbReference type="Google" id="ProtNLM"/>
    </source>
</evidence>
<keyword evidence="1" id="KW-0812">Transmembrane</keyword>
<dbReference type="OMA" id="ANGVIYN"/>
<dbReference type="PANTHER" id="PTHR33372">
    <property type="match status" value="1"/>
</dbReference>
<reference evidence="3" key="1">
    <citation type="submission" date="2021-05" db="EMBL/GenBank/DDBJ databases">
        <title>The genome of the haptophyte Pavlova lutheri (Diacronema luteri, Pavlovales) - a model for lipid biosynthesis in eukaryotic algae.</title>
        <authorList>
            <person name="Hulatt C.J."/>
            <person name="Posewitz M.C."/>
        </authorList>
    </citation>
    <scope>NUCLEOTIDE SEQUENCE</scope>
    <source>
        <strain evidence="3">NIVA-4/92</strain>
    </source>
</reference>
<dbReference type="EMBL" id="JAGTXO010000024">
    <property type="protein sequence ID" value="KAG8461787.1"/>
    <property type="molecule type" value="Genomic_DNA"/>
</dbReference>
<dbReference type="InterPro" id="IPR021788">
    <property type="entry name" value="CPP1-like"/>
</dbReference>
<keyword evidence="1" id="KW-1133">Transmembrane helix</keyword>
<sequence length="262" mass="28386">MAGLLLVALAAARARVLPQPRVMASFARARAPIRGMVPPAGAMPASGGDNLYRKFGITEDADYDEIVAAYERLCSKNAGDKKELIRLEVAKDRILEDRLRRRMSGALQSKVVESSWDRAQRLKKRRPFNEYLPPYVRKFFEKPDEKFAINLGIFFALVSGAALLLPAMASTGMSLAFLVANGVIYNKGLPEKQEDTGRRTELKPLLSTLGITTILGGLGFSLGVLLAGLLFPDGSLQATGLIGALTVAGLGFATLFFKVQDV</sequence>
<feature type="signal peptide" evidence="2">
    <location>
        <begin position="1"/>
        <end position="18"/>
    </location>
</feature>
<gene>
    <name evidence="3" type="ORF">KFE25_001405</name>
</gene>
<evidence type="ECO:0000256" key="1">
    <source>
        <dbReference type="SAM" id="Phobius"/>
    </source>
</evidence>
<feature type="chain" id="PRO_5035165735" description="J domain-containing protein" evidence="2">
    <location>
        <begin position="19"/>
        <end position="262"/>
    </location>
</feature>
<dbReference type="GO" id="GO:0031969">
    <property type="term" value="C:chloroplast membrane"/>
    <property type="evidence" value="ECO:0007669"/>
    <property type="project" value="TreeGrafter"/>
</dbReference>
<keyword evidence="2" id="KW-0732">Signal</keyword>
<organism evidence="3 4">
    <name type="scientific">Diacronema lutheri</name>
    <name type="common">Unicellular marine alga</name>
    <name type="synonym">Monochrysis lutheri</name>
    <dbReference type="NCBI Taxonomy" id="2081491"/>
    <lineage>
        <taxon>Eukaryota</taxon>
        <taxon>Haptista</taxon>
        <taxon>Haptophyta</taxon>
        <taxon>Pavlovophyceae</taxon>
        <taxon>Pavlovales</taxon>
        <taxon>Pavlovaceae</taxon>
        <taxon>Diacronema</taxon>
    </lineage>
</organism>
<comment type="caution">
    <text evidence="3">The sequence shown here is derived from an EMBL/GenBank/DDBJ whole genome shotgun (WGS) entry which is preliminary data.</text>
</comment>
<keyword evidence="1" id="KW-0472">Membrane</keyword>
<dbReference type="Proteomes" id="UP000751190">
    <property type="component" value="Unassembled WGS sequence"/>
</dbReference>
<dbReference type="PANTHER" id="PTHR33372:SF2">
    <property type="entry name" value="PROTEIN CHAPERONE-LIKE PROTEIN OF POR1, CHLOROPLASTIC"/>
    <property type="match status" value="1"/>
</dbReference>
<feature type="transmembrane region" description="Helical" evidence="1">
    <location>
        <begin position="236"/>
        <end position="257"/>
    </location>
</feature>
<dbReference type="AlphaFoldDB" id="A0A8J5XDM9"/>
<dbReference type="OrthoDB" id="2014563at2759"/>
<accession>A0A8J5XDM9</accession>
<proteinExistence type="predicted"/>